<evidence type="ECO:0000313" key="1">
    <source>
        <dbReference type="EMBL" id="KAI3669350.1"/>
    </source>
</evidence>
<comment type="caution">
    <text evidence="1">The sequence shown here is derived from an EMBL/GenBank/DDBJ whole genome shotgun (WGS) entry which is preliminary data.</text>
</comment>
<keyword evidence="2" id="KW-1185">Reference proteome</keyword>
<organism evidence="1 2">
    <name type="scientific">Arctium lappa</name>
    <name type="common">Greater burdock</name>
    <name type="synonym">Lappa major</name>
    <dbReference type="NCBI Taxonomy" id="4217"/>
    <lineage>
        <taxon>Eukaryota</taxon>
        <taxon>Viridiplantae</taxon>
        <taxon>Streptophyta</taxon>
        <taxon>Embryophyta</taxon>
        <taxon>Tracheophyta</taxon>
        <taxon>Spermatophyta</taxon>
        <taxon>Magnoliopsida</taxon>
        <taxon>eudicotyledons</taxon>
        <taxon>Gunneridae</taxon>
        <taxon>Pentapetalae</taxon>
        <taxon>asterids</taxon>
        <taxon>campanulids</taxon>
        <taxon>Asterales</taxon>
        <taxon>Asteraceae</taxon>
        <taxon>Carduoideae</taxon>
        <taxon>Cardueae</taxon>
        <taxon>Arctiinae</taxon>
        <taxon>Arctium</taxon>
    </lineage>
</organism>
<name>A0ACB8XNG3_ARCLA</name>
<reference evidence="2" key="1">
    <citation type="journal article" date="2022" name="Mol. Ecol. Resour.">
        <title>The genomes of chicory, endive, great burdock and yacon provide insights into Asteraceae palaeo-polyploidization history and plant inulin production.</title>
        <authorList>
            <person name="Fan W."/>
            <person name="Wang S."/>
            <person name="Wang H."/>
            <person name="Wang A."/>
            <person name="Jiang F."/>
            <person name="Liu H."/>
            <person name="Zhao H."/>
            <person name="Xu D."/>
            <person name="Zhang Y."/>
        </authorList>
    </citation>
    <scope>NUCLEOTIDE SEQUENCE [LARGE SCALE GENOMIC DNA]</scope>
    <source>
        <strain evidence="2">cv. Niubang</strain>
    </source>
</reference>
<dbReference type="EMBL" id="CM042062">
    <property type="protein sequence ID" value="KAI3669350.1"/>
    <property type="molecule type" value="Genomic_DNA"/>
</dbReference>
<gene>
    <name evidence="1" type="ORF">L6452_40583</name>
</gene>
<accession>A0ACB8XNG3</accession>
<proteinExistence type="predicted"/>
<dbReference type="Proteomes" id="UP001055879">
    <property type="component" value="Linkage Group LG16"/>
</dbReference>
<sequence length="77" mass="9169">MVVAVTTLVNISICIIVCIYYKTSIFTRRCGLRIRFFTSIKKRKLGFCFHRFISVCYLLYWLEFKQLKVLHKLNTGL</sequence>
<reference evidence="1 2" key="2">
    <citation type="journal article" date="2022" name="Mol. Ecol. Resour.">
        <title>The genomes of chicory, endive, great burdock and yacon provide insights into Asteraceae paleo-polyploidization history and plant inulin production.</title>
        <authorList>
            <person name="Fan W."/>
            <person name="Wang S."/>
            <person name="Wang H."/>
            <person name="Wang A."/>
            <person name="Jiang F."/>
            <person name="Liu H."/>
            <person name="Zhao H."/>
            <person name="Xu D."/>
            <person name="Zhang Y."/>
        </authorList>
    </citation>
    <scope>NUCLEOTIDE SEQUENCE [LARGE SCALE GENOMIC DNA]</scope>
    <source>
        <strain evidence="2">cv. Niubang</strain>
    </source>
</reference>
<protein>
    <submittedName>
        <fullName evidence="1">Uncharacterized protein</fullName>
    </submittedName>
</protein>
<evidence type="ECO:0000313" key="2">
    <source>
        <dbReference type="Proteomes" id="UP001055879"/>
    </source>
</evidence>